<evidence type="ECO:0000313" key="3">
    <source>
        <dbReference type="EMBL" id="KAK4465774.1"/>
    </source>
</evidence>
<reference evidence="3" key="1">
    <citation type="journal article" date="2023" name="Mol. Phylogenet. Evol.">
        <title>Genome-scale phylogeny and comparative genomics of the fungal order Sordariales.</title>
        <authorList>
            <person name="Hensen N."/>
            <person name="Bonometti L."/>
            <person name="Westerberg I."/>
            <person name="Brannstrom I.O."/>
            <person name="Guillou S."/>
            <person name="Cros-Aarteil S."/>
            <person name="Calhoun S."/>
            <person name="Haridas S."/>
            <person name="Kuo A."/>
            <person name="Mondo S."/>
            <person name="Pangilinan J."/>
            <person name="Riley R."/>
            <person name="LaButti K."/>
            <person name="Andreopoulos B."/>
            <person name="Lipzen A."/>
            <person name="Chen C."/>
            <person name="Yan M."/>
            <person name="Daum C."/>
            <person name="Ng V."/>
            <person name="Clum A."/>
            <person name="Steindorff A."/>
            <person name="Ohm R.A."/>
            <person name="Martin F."/>
            <person name="Silar P."/>
            <person name="Natvig D.O."/>
            <person name="Lalanne C."/>
            <person name="Gautier V."/>
            <person name="Ament-Velasquez S.L."/>
            <person name="Kruys A."/>
            <person name="Hutchinson M.I."/>
            <person name="Powell A.J."/>
            <person name="Barry K."/>
            <person name="Miller A.N."/>
            <person name="Grigoriev I.V."/>
            <person name="Debuchy R."/>
            <person name="Gladieux P."/>
            <person name="Hiltunen Thoren M."/>
            <person name="Johannesson H."/>
        </authorList>
    </citation>
    <scope>NUCLEOTIDE SEQUENCE</scope>
    <source>
        <strain evidence="3">PSN324</strain>
    </source>
</reference>
<gene>
    <name evidence="3" type="ORF">QBC42DRAFT_303042</name>
</gene>
<organism evidence="3 4">
    <name type="scientific">Cladorrhinum samala</name>
    <dbReference type="NCBI Taxonomy" id="585594"/>
    <lineage>
        <taxon>Eukaryota</taxon>
        <taxon>Fungi</taxon>
        <taxon>Dikarya</taxon>
        <taxon>Ascomycota</taxon>
        <taxon>Pezizomycotina</taxon>
        <taxon>Sordariomycetes</taxon>
        <taxon>Sordariomycetidae</taxon>
        <taxon>Sordariales</taxon>
        <taxon>Podosporaceae</taxon>
        <taxon>Cladorrhinum</taxon>
    </lineage>
</organism>
<protein>
    <submittedName>
        <fullName evidence="3">Uncharacterized protein</fullName>
    </submittedName>
</protein>
<accession>A0AAV9I1I8</accession>
<sequence length="963" mass="106776">MELNSGGDLVSMKEILQSQCSLSTENPSSNLDADEYARCNGLTVDSCTDPWLCLIQSDTAVASTLTPVEPGQLLEDGSLQECYFRPIIAASEQWELPPQSLAVLQDALKRPKVDELADLMDNLCFIERNKDRQLRLEPPLLRTDHEADCRRLTKRATSFRKAQLLDHRLPIEPADTAKGEGLEFSSVSIVEDKMLMASVEDEKLNMDHNDFNYLVDTLKADWTIDDQKNLLGSTYPYHGLGAAEPLTPPLSPMEEPPIEPYIPENETCHIPDPSDPSSDLSADILVAESRILQDDQEFWAENLQNHASPEKYDEVDVPEMLRSGAFRLSPVPMAGPAPIPQDFHLDVPIFADQWPEGNGRERTRVLTREEIDQMKALMMSSDTVDETGEQLMDFFQDRATQATRRAEQEQLQPLDAIARVTVPFMDFSIPRPEWEERILNPEAMMRQIRNAEDVDWQGPKWQGNRATEQKMVWAPLAHMRRKSLVSENIEVDPEVLDHVLRNNEDSEIPTSADYVYKQPRLAILRMDDDDEDDYIKPLGQSPQASSSLIVSNRQPFLTQAADSTPTSRTASNVRSKVLRAEKEARQLGRKQITLGKRILNQDRARQGNKNLARTYSHTLDGPSQTPPSTKLLVGFEHEFPELGLLINGYADTYFPKPADINECRKSEQAGTEIAPGLLPPPLPSPQTIPATAPTIMPPTPLPKIVISSTVSGPIIDNLEALLPGMEVIARNHGAHAPPEWAPGMRSPNLDEADITISPCTGLMISTVVKLRQKPVPGQARNAAGLAQILQNVATRYERLVVLVTEGNKHAESMTPLSRGDARALAEFQGFAAGLDTEVHVLYVGGGMETLAKWIAKTICDHVQEQVPVAELLLPGQSYWEVFLNRAGMNVFAAQVVLGVLQEQEDGSAVGAAGGPAYGLPCFIMMPREERIELFSDLLGGRKVLERVSQALEEPWGQVPVGGC</sequence>
<proteinExistence type="predicted"/>
<dbReference type="InterPro" id="IPR057559">
    <property type="entry name" value="SAM_6"/>
</dbReference>
<keyword evidence="4" id="KW-1185">Reference proteome</keyword>
<evidence type="ECO:0000313" key="4">
    <source>
        <dbReference type="Proteomes" id="UP001321749"/>
    </source>
</evidence>
<evidence type="ECO:0000259" key="2">
    <source>
        <dbReference type="Pfam" id="PF23395"/>
    </source>
</evidence>
<evidence type="ECO:0000259" key="1">
    <source>
        <dbReference type="Pfam" id="PF23394"/>
    </source>
</evidence>
<dbReference type="Pfam" id="PF23394">
    <property type="entry name" value="DUF7102"/>
    <property type="match status" value="1"/>
</dbReference>
<dbReference type="InterPro" id="IPR055528">
    <property type="entry name" value="DUF7102"/>
</dbReference>
<reference evidence="3" key="2">
    <citation type="submission" date="2023-06" db="EMBL/GenBank/DDBJ databases">
        <authorList>
            <consortium name="Lawrence Berkeley National Laboratory"/>
            <person name="Mondo S.J."/>
            <person name="Hensen N."/>
            <person name="Bonometti L."/>
            <person name="Westerberg I."/>
            <person name="Brannstrom I.O."/>
            <person name="Guillou S."/>
            <person name="Cros-Aarteil S."/>
            <person name="Calhoun S."/>
            <person name="Haridas S."/>
            <person name="Kuo A."/>
            <person name="Pangilinan J."/>
            <person name="Riley R."/>
            <person name="Labutti K."/>
            <person name="Andreopoulos B."/>
            <person name="Lipzen A."/>
            <person name="Chen C."/>
            <person name="Yanf M."/>
            <person name="Daum C."/>
            <person name="Ng V."/>
            <person name="Clum A."/>
            <person name="Steindorff A."/>
            <person name="Ohm R."/>
            <person name="Martin F."/>
            <person name="Silar P."/>
            <person name="Natvig D."/>
            <person name="Lalanne C."/>
            <person name="Gautier V."/>
            <person name="Ament-Velasquez S.L."/>
            <person name="Kruys A."/>
            <person name="Hutchinson M.I."/>
            <person name="Powell A.J."/>
            <person name="Barry K."/>
            <person name="Miller A.N."/>
            <person name="Grigoriev I.V."/>
            <person name="Debuchy R."/>
            <person name="Gladieux P."/>
            <person name="Thoren M.H."/>
            <person name="Johannesson H."/>
        </authorList>
    </citation>
    <scope>NUCLEOTIDE SEQUENCE</scope>
    <source>
        <strain evidence="3">PSN324</strain>
    </source>
</reference>
<name>A0AAV9I1I8_9PEZI</name>
<feature type="domain" description="DUF7102" evidence="1">
    <location>
        <begin position="703"/>
        <end position="863"/>
    </location>
</feature>
<dbReference type="EMBL" id="MU864936">
    <property type="protein sequence ID" value="KAK4465774.1"/>
    <property type="molecule type" value="Genomic_DNA"/>
</dbReference>
<dbReference type="AlphaFoldDB" id="A0AAV9I1I8"/>
<dbReference type="Pfam" id="PF23395">
    <property type="entry name" value="SAM_6"/>
    <property type="match status" value="1"/>
</dbReference>
<feature type="domain" description="SAM-like" evidence="2">
    <location>
        <begin position="876"/>
        <end position="951"/>
    </location>
</feature>
<dbReference type="Proteomes" id="UP001321749">
    <property type="component" value="Unassembled WGS sequence"/>
</dbReference>
<comment type="caution">
    <text evidence="3">The sequence shown here is derived from an EMBL/GenBank/DDBJ whole genome shotgun (WGS) entry which is preliminary data.</text>
</comment>